<keyword evidence="1" id="KW-0472">Membrane</keyword>
<name>A0A0V1N2E6_9BILA</name>
<dbReference type="OrthoDB" id="10379301at2759"/>
<proteinExistence type="predicted"/>
<comment type="caution">
    <text evidence="2">The sequence shown here is derived from an EMBL/GenBank/DDBJ whole genome shotgun (WGS) entry which is preliminary data.</text>
</comment>
<reference evidence="2 3" key="1">
    <citation type="submission" date="2015-01" db="EMBL/GenBank/DDBJ databases">
        <title>Evolution of Trichinella species and genotypes.</title>
        <authorList>
            <person name="Korhonen P.K."/>
            <person name="Edoardo P."/>
            <person name="Giuseppe L.R."/>
            <person name="Gasser R.B."/>
        </authorList>
    </citation>
    <scope>NUCLEOTIDE SEQUENCE [LARGE SCALE GENOMIC DNA]</scope>
    <source>
        <strain evidence="2">ISS1980</strain>
    </source>
</reference>
<dbReference type="AlphaFoldDB" id="A0A0V1N2E6"/>
<gene>
    <name evidence="2" type="ORF">T10_9872</name>
</gene>
<keyword evidence="1" id="KW-0812">Transmembrane</keyword>
<evidence type="ECO:0000313" key="3">
    <source>
        <dbReference type="Proteomes" id="UP000054843"/>
    </source>
</evidence>
<keyword evidence="1" id="KW-1133">Transmembrane helix</keyword>
<accession>A0A0V1N2E6</accession>
<dbReference type="EMBL" id="JYDO01000014">
    <property type="protein sequence ID" value="KRZ78122.1"/>
    <property type="molecule type" value="Genomic_DNA"/>
</dbReference>
<sequence>MINEIKKIETELFVASASVVLVVVVVVGLSVCLSVCDIQAQILNVESQEAVQKAVPSGEHIPNGNGVVADAGDQQTTAGREVDVIHREDDALLTVFADLTVCPQVEQTATRVV</sequence>
<keyword evidence="3" id="KW-1185">Reference proteome</keyword>
<organism evidence="2 3">
    <name type="scientific">Trichinella papuae</name>
    <dbReference type="NCBI Taxonomy" id="268474"/>
    <lineage>
        <taxon>Eukaryota</taxon>
        <taxon>Metazoa</taxon>
        <taxon>Ecdysozoa</taxon>
        <taxon>Nematoda</taxon>
        <taxon>Enoplea</taxon>
        <taxon>Dorylaimia</taxon>
        <taxon>Trichinellida</taxon>
        <taxon>Trichinellidae</taxon>
        <taxon>Trichinella</taxon>
    </lineage>
</organism>
<protein>
    <submittedName>
        <fullName evidence="2">Uncharacterized protein</fullName>
    </submittedName>
</protein>
<evidence type="ECO:0000256" key="1">
    <source>
        <dbReference type="SAM" id="Phobius"/>
    </source>
</evidence>
<dbReference type="Proteomes" id="UP000054843">
    <property type="component" value="Unassembled WGS sequence"/>
</dbReference>
<feature type="transmembrane region" description="Helical" evidence="1">
    <location>
        <begin position="12"/>
        <end position="31"/>
    </location>
</feature>
<evidence type="ECO:0000313" key="2">
    <source>
        <dbReference type="EMBL" id="KRZ78122.1"/>
    </source>
</evidence>